<keyword evidence="3" id="KW-1185">Reference proteome</keyword>
<proteinExistence type="predicted"/>
<evidence type="ECO:0000313" key="2">
    <source>
        <dbReference type="EMBL" id="PPK85240.1"/>
    </source>
</evidence>
<dbReference type="Proteomes" id="UP000237662">
    <property type="component" value="Unassembled WGS sequence"/>
</dbReference>
<evidence type="ECO:0000313" key="3">
    <source>
        <dbReference type="Proteomes" id="UP000237662"/>
    </source>
</evidence>
<protein>
    <recommendedName>
        <fullName evidence="4">Outer membrane beta-barrel porin/alpha-amylase</fullName>
    </recommendedName>
</protein>
<organism evidence="2 3">
    <name type="scientific">Neolewinella xylanilytica</name>
    <dbReference type="NCBI Taxonomy" id="1514080"/>
    <lineage>
        <taxon>Bacteria</taxon>
        <taxon>Pseudomonadati</taxon>
        <taxon>Bacteroidota</taxon>
        <taxon>Saprospiria</taxon>
        <taxon>Saprospirales</taxon>
        <taxon>Lewinellaceae</taxon>
        <taxon>Neolewinella</taxon>
    </lineage>
</organism>
<dbReference type="RefSeq" id="WP_104419748.1">
    <property type="nucleotide sequence ID" value="NZ_PTJC01000006.1"/>
</dbReference>
<dbReference type="OrthoDB" id="1405967at2"/>
<accession>A0A2S6I268</accession>
<evidence type="ECO:0000256" key="1">
    <source>
        <dbReference type="SAM" id="SignalP"/>
    </source>
</evidence>
<comment type="caution">
    <text evidence="2">The sequence shown here is derived from an EMBL/GenBank/DDBJ whole genome shotgun (WGS) entry which is preliminary data.</text>
</comment>
<feature type="signal peptide" evidence="1">
    <location>
        <begin position="1"/>
        <end position="21"/>
    </location>
</feature>
<gene>
    <name evidence="2" type="ORF">CLV84_2132</name>
</gene>
<sequence length="303" mass="32608">MLYRYLAALVIAGVLPAAAYACDACGCGIGGGGFGLLSVYRNNYVGLTHGYVPFRSRLTSGEYTGTEDVFHTTELFLRYEPLFRVRADVFLPYRHNLRRGPAGDQSLSGLGDVRLGLSYVLTDGQPLGVGLWSVYWEAGLTASLPTGRYEDDLLDSHYLPDNFTPGKGALGVGAQTALVLSNGKWGLAVNARHQRYGKSSPYYRFGAETEAGGRVFGQFVHDPHWKIIPYVGISREHTAANTTVGEQPVHATGGASWLASGGVNVRYDDLTLALHVAQPLGSHYSDGLAEAGLRATASVLFNF</sequence>
<keyword evidence="1" id="KW-0732">Signal</keyword>
<reference evidence="2 3" key="1">
    <citation type="submission" date="2018-02" db="EMBL/GenBank/DDBJ databases">
        <title>Genomic Encyclopedia of Archaeal and Bacterial Type Strains, Phase II (KMG-II): from individual species to whole genera.</title>
        <authorList>
            <person name="Goeker M."/>
        </authorList>
    </citation>
    <scope>NUCLEOTIDE SEQUENCE [LARGE SCALE GENOMIC DNA]</scope>
    <source>
        <strain evidence="2 3">DSM 29526</strain>
    </source>
</reference>
<dbReference type="EMBL" id="PTJC01000006">
    <property type="protein sequence ID" value="PPK85240.1"/>
    <property type="molecule type" value="Genomic_DNA"/>
</dbReference>
<evidence type="ECO:0008006" key="4">
    <source>
        <dbReference type="Google" id="ProtNLM"/>
    </source>
</evidence>
<dbReference type="AlphaFoldDB" id="A0A2S6I268"/>
<feature type="chain" id="PRO_5015434976" description="Outer membrane beta-barrel porin/alpha-amylase" evidence="1">
    <location>
        <begin position="22"/>
        <end position="303"/>
    </location>
</feature>
<dbReference type="PROSITE" id="PS51257">
    <property type="entry name" value="PROKAR_LIPOPROTEIN"/>
    <property type="match status" value="1"/>
</dbReference>
<name>A0A2S6I268_9BACT</name>